<reference evidence="2 3" key="1">
    <citation type="submission" date="2018-06" db="EMBL/GenBank/DDBJ databases">
        <title>Genomic Encyclopedia of Type Strains, Phase III (KMG-III): the genomes of soil and plant-associated and newly described type strains.</title>
        <authorList>
            <person name="Whitman W."/>
        </authorList>
    </citation>
    <scope>NUCLEOTIDE SEQUENCE [LARGE SCALE GENOMIC DNA]</scope>
    <source>
        <strain evidence="2 3">CGMCC 1.12398</strain>
    </source>
</reference>
<dbReference type="EMBL" id="QLMI01000001">
    <property type="protein sequence ID" value="RAK24855.1"/>
    <property type="molecule type" value="Genomic_DNA"/>
</dbReference>
<comment type="caution">
    <text evidence="2">The sequence shown here is derived from an EMBL/GenBank/DDBJ whole genome shotgun (WGS) entry which is preliminary data.</text>
</comment>
<evidence type="ECO:0000313" key="2">
    <source>
        <dbReference type="EMBL" id="RAK24855.1"/>
    </source>
</evidence>
<evidence type="ECO:0000313" key="3">
    <source>
        <dbReference type="Proteomes" id="UP000249620"/>
    </source>
</evidence>
<organism evidence="2 3">
    <name type="scientific">Flavobacterium aquaticum</name>
    <dbReference type="NCBI Taxonomy" id="1236486"/>
    <lineage>
        <taxon>Bacteria</taxon>
        <taxon>Pseudomonadati</taxon>
        <taxon>Bacteroidota</taxon>
        <taxon>Flavobacteriia</taxon>
        <taxon>Flavobacteriales</taxon>
        <taxon>Flavobacteriaceae</taxon>
        <taxon>Flavobacterium</taxon>
    </lineage>
</organism>
<dbReference type="RefSeq" id="WP_111565458.1">
    <property type="nucleotide sequence ID" value="NZ_QLMI01000001.1"/>
</dbReference>
<dbReference type="OrthoDB" id="982449at2"/>
<gene>
    <name evidence="2" type="ORF">B0I03_10111</name>
</gene>
<proteinExistence type="predicted"/>
<dbReference type="Proteomes" id="UP000249620">
    <property type="component" value="Unassembled WGS sequence"/>
</dbReference>
<keyword evidence="3" id="KW-1185">Reference proteome</keyword>
<feature type="signal peptide" evidence="1">
    <location>
        <begin position="1"/>
        <end position="20"/>
    </location>
</feature>
<evidence type="ECO:0000256" key="1">
    <source>
        <dbReference type="SAM" id="SignalP"/>
    </source>
</evidence>
<name>A0A327YYJ9_9FLAO</name>
<evidence type="ECO:0008006" key="4">
    <source>
        <dbReference type="Google" id="ProtNLM"/>
    </source>
</evidence>
<keyword evidence="1" id="KW-0732">Signal</keyword>
<accession>A0A327YYJ9</accession>
<dbReference type="AlphaFoldDB" id="A0A327YYJ9"/>
<feature type="chain" id="PRO_5016345377" description="DUF4468 domain-containing protein" evidence="1">
    <location>
        <begin position="21"/>
        <end position="190"/>
    </location>
</feature>
<protein>
    <recommendedName>
        <fullName evidence="4">DUF4468 domain-containing protein</fullName>
    </recommendedName>
</protein>
<sequence length="190" mass="22141">MKTKILFFAFFLFQTITILAQDMASLRTEALKSYKASVNMNFDAIFETTYPKVFDIVSQDQMKAMFGQMMENEQFSIKLVEVEPNFSFGEIKKIEGKTFCFIDHNNVMSMKFKEPMEDAESMVEIFKSSMSAEKVTYDKLTNSFRIEMRSTLIAVADDLTKNQWKFLNKDKENKMFSMLFDEKIVKALGL</sequence>